<dbReference type="AlphaFoldDB" id="A0A644UB48"/>
<reference evidence="1" key="1">
    <citation type="submission" date="2019-08" db="EMBL/GenBank/DDBJ databases">
        <authorList>
            <person name="Kucharzyk K."/>
            <person name="Murdoch R.W."/>
            <person name="Higgins S."/>
            <person name="Loffler F."/>
        </authorList>
    </citation>
    <scope>NUCLEOTIDE SEQUENCE</scope>
</reference>
<evidence type="ECO:0000313" key="1">
    <source>
        <dbReference type="EMBL" id="MPL76052.1"/>
    </source>
</evidence>
<accession>A0A644UB48</accession>
<dbReference type="EMBL" id="VSSQ01000094">
    <property type="protein sequence ID" value="MPL76052.1"/>
    <property type="molecule type" value="Genomic_DNA"/>
</dbReference>
<protein>
    <submittedName>
        <fullName evidence="1">Uncharacterized protein</fullName>
    </submittedName>
</protein>
<organism evidence="1">
    <name type="scientific">bioreactor metagenome</name>
    <dbReference type="NCBI Taxonomy" id="1076179"/>
    <lineage>
        <taxon>unclassified sequences</taxon>
        <taxon>metagenomes</taxon>
        <taxon>ecological metagenomes</taxon>
    </lineage>
</organism>
<name>A0A644UB48_9ZZZZ</name>
<comment type="caution">
    <text evidence="1">The sequence shown here is derived from an EMBL/GenBank/DDBJ whole genome shotgun (WGS) entry which is preliminary data.</text>
</comment>
<gene>
    <name evidence="1" type="ORF">SDC9_21897</name>
</gene>
<proteinExistence type="predicted"/>
<sequence length="59" mass="6913">MSYDTRPLITLDEKEAFLEEAVDKGYVLFFEHDLYTECCTLARTEKGIKLHKLMKISDL</sequence>